<keyword evidence="1" id="KW-1133">Transmembrane helix</keyword>
<sequence length="85" mass="9821">MYNKIQSTLCGIYSASALYTLLYAMVYTRLFLIKSEEHDTESSNYDGRLNWYVNNMGYIDGFIRTISTLSGIWVSLTHYADNVRS</sequence>
<protein>
    <submittedName>
        <fullName evidence="2">Uncharacterized protein</fullName>
    </submittedName>
</protein>
<name>A0A6C0CBJ5_9ZZZZ</name>
<evidence type="ECO:0000313" key="2">
    <source>
        <dbReference type="EMBL" id="QHT00884.1"/>
    </source>
</evidence>
<keyword evidence="1" id="KW-0812">Transmembrane</keyword>
<feature type="transmembrane region" description="Helical" evidence="1">
    <location>
        <begin position="12"/>
        <end position="32"/>
    </location>
</feature>
<proteinExistence type="predicted"/>
<keyword evidence="1" id="KW-0472">Membrane</keyword>
<dbReference type="EMBL" id="MN739360">
    <property type="protein sequence ID" value="QHT00884.1"/>
    <property type="molecule type" value="Genomic_DNA"/>
</dbReference>
<accession>A0A6C0CBJ5</accession>
<dbReference type="AlphaFoldDB" id="A0A6C0CBJ5"/>
<evidence type="ECO:0000256" key="1">
    <source>
        <dbReference type="SAM" id="Phobius"/>
    </source>
</evidence>
<reference evidence="2" key="1">
    <citation type="journal article" date="2020" name="Nature">
        <title>Giant virus diversity and host interactions through global metagenomics.</title>
        <authorList>
            <person name="Schulz F."/>
            <person name="Roux S."/>
            <person name="Paez-Espino D."/>
            <person name="Jungbluth S."/>
            <person name="Walsh D.A."/>
            <person name="Denef V.J."/>
            <person name="McMahon K.D."/>
            <person name="Konstantinidis K.T."/>
            <person name="Eloe-Fadrosh E.A."/>
            <person name="Kyrpides N.C."/>
            <person name="Woyke T."/>
        </authorList>
    </citation>
    <scope>NUCLEOTIDE SEQUENCE</scope>
    <source>
        <strain evidence="2">GVMAG-M-3300020192-26</strain>
    </source>
</reference>
<organism evidence="2">
    <name type="scientific">viral metagenome</name>
    <dbReference type="NCBI Taxonomy" id="1070528"/>
    <lineage>
        <taxon>unclassified sequences</taxon>
        <taxon>metagenomes</taxon>
        <taxon>organismal metagenomes</taxon>
    </lineage>
</organism>